<name>A0ABX7IDD5_9BACT</name>
<gene>
    <name evidence="2" type="ORF">HWI92_01110</name>
</gene>
<protein>
    <recommendedName>
        <fullName evidence="4">Outer membrane protein transport protein (OMPP1/FadL/TodX)</fullName>
    </recommendedName>
</protein>
<sequence>MSKHSITSLALFAALSASSVTKAQYAADALRYSEINQTGTARFQALGGNHASIGGDASSIFGNPAGLGFYSRSEIAFSPAVTALNSSTRYITGSGTDSKANFNVAHASMVFTSQPGFQRKWKRSSLGISFSRQQSFQGIYNFSSRNDKSAYLDKVIEDANNQKLTVSQLETDFESNVSNGGPIAYSLPAAYYQMYLINPTSASGPPYNPLDRNSAVDQFGSYDATGANTQWNVAYAGNYNDKLYIGGSVGFSRIRYEYDRLFEDRYVSSPELIAVQQGENLKVTGNGINLAFGLIYKINPLVQLGGSLTSPTFTAIRETFNQNVSAQYVDNLVTGSEGTLITPDYTNLAVAPNDFEYRLASPWRGSVGATFFVNDNGFITGTVDYVGYGGMRVRTNFLNSADNADFKANTNAEIGDTYKSVANFRLGGEYRVNRLRARLGIAYLSDPYRSGIDDIDRSKMLFSAGLGVRTGRFFADLTGTYTSYKSAFTPYTLSDVEEYSSAEITTKPVNVVLTAGFFF</sequence>
<dbReference type="SUPFAM" id="SSF56935">
    <property type="entry name" value="Porins"/>
    <property type="match status" value="1"/>
</dbReference>
<dbReference type="Gene3D" id="2.40.160.60">
    <property type="entry name" value="Outer membrane protein transport protein (OMPP1/FadL/TodX)"/>
    <property type="match status" value="1"/>
</dbReference>
<evidence type="ECO:0000313" key="2">
    <source>
        <dbReference type="EMBL" id="QRR03995.1"/>
    </source>
</evidence>
<keyword evidence="1" id="KW-0732">Signal</keyword>
<feature type="signal peptide" evidence="1">
    <location>
        <begin position="1"/>
        <end position="23"/>
    </location>
</feature>
<reference evidence="2 3" key="1">
    <citation type="submission" date="2020-06" db="EMBL/GenBank/DDBJ databases">
        <title>Dyadobacter sandarakinus sp. nov., isolated from the soil of the Arctic Yellow River Station.</title>
        <authorList>
            <person name="Zhang Y."/>
            <person name="Peng F."/>
        </authorList>
    </citation>
    <scope>NUCLEOTIDE SEQUENCE [LARGE SCALE GENOMIC DNA]</scope>
    <source>
        <strain evidence="2 3">Q3-56</strain>
    </source>
</reference>
<proteinExistence type="predicted"/>
<accession>A0ABX7IDD5</accession>
<dbReference type="Proteomes" id="UP000612680">
    <property type="component" value="Chromosome"/>
</dbReference>
<feature type="chain" id="PRO_5047073859" description="Outer membrane protein transport protein (OMPP1/FadL/TodX)" evidence="1">
    <location>
        <begin position="24"/>
        <end position="519"/>
    </location>
</feature>
<dbReference type="EMBL" id="CP056775">
    <property type="protein sequence ID" value="QRR03995.1"/>
    <property type="molecule type" value="Genomic_DNA"/>
</dbReference>
<evidence type="ECO:0008006" key="4">
    <source>
        <dbReference type="Google" id="ProtNLM"/>
    </source>
</evidence>
<keyword evidence="3" id="KW-1185">Reference proteome</keyword>
<organism evidence="2 3">
    <name type="scientific">Dyadobacter sandarakinus</name>
    <dbReference type="NCBI Taxonomy" id="2747268"/>
    <lineage>
        <taxon>Bacteria</taxon>
        <taxon>Pseudomonadati</taxon>
        <taxon>Bacteroidota</taxon>
        <taxon>Cytophagia</taxon>
        <taxon>Cytophagales</taxon>
        <taxon>Spirosomataceae</taxon>
        <taxon>Dyadobacter</taxon>
    </lineage>
</organism>
<evidence type="ECO:0000313" key="3">
    <source>
        <dbReference type="Proteomes" id="UP000612680"/>
    </source>
</evidence>
<evidence type="ECO:0000256" key="1">
    <source>
        <dbReference type="SAM" id="SignalP"/>
    </source>
</evidence>